<feature type="compositionally biased region" description="Polar residues" evidence="1">
    <location>
        <begin position="445"/>
        <end position="458"/>
    </location>
</feature>
<dbReference type="KEGG" id="ffu:CLAFUR5_06790"/>
<feature type="compositionally biased region" description="Polar residues" evidence="1">
    <location>
        <begin position="631"/>
        <end position="641"/>
    </location>
</feature>
<accession>A0A9Q8PAY8</accession>
<protein>
    <recommendedName>
        <fullName evidence="2">CRIB domain-containing protein</fullName>
    </recommendedName>
</protein>
<dbReference type="GeneID" id="71986668"/>
<reference evidence="3" key="2">
    <citation type="journal article" date="2022" name="Microb. Genom.">
        <title>A chromosome-scale genome assembly of the tomato pathogen Cladosporium fulvum reveals a compartmentalized genome architecture and the presence of a dispensable chromosome.</title>
        <authorList>
            <person name="Zaccaron A.Z."/>
            <person name="Chen L.H."/>
            <person name="Samaras A."/>
            <person name="Stergiopoulos I."/>
        </authorList>
    </citation>
    <scope>NUCLEOTIDE SEQUENCE</scope>
    <source>
        <strain evidence="3">Race5_Kim</strain>
    </source>
</reference>
<feature type="compositionally biased region" description="Polar residues" evidence="1">
    <location>
        <begin position="657"/>
        <end position="669"/>
    </location>
</feature>
<proteinExistence type="predicted"/>
<feature type="compositionally biased region" description="Polar residues" evidence="1">
    <location>
        <begin position="238"/>
        <end position="264"/>
    </location>
</feature>
<feature type="region of interest" description="Disordered" evidence="1">
    <location>
        <begin position="224"/>
        <end position="269"/>
    </location>
</feature>
<feature type="region of interest" description="Disordered" evidence="1">
    <location>
        <begin position="327"/>
        <end position="493"/>
    </location>
</feature>
<feature type="compositionally biased region" description="Basic and acidic residues" evidence="1">
    <location>
        <begin position="154"/>
        <end position="167"/>
    </location>
</feature>
<feature type="region of interest" description="Disordered" evidence="1">
    <location>
        <begin position="784"/>
        <end position="846"/>
    </location>
</feature>
<feature type="compositionally biased region" description="Low complexity" evidence="1">
    <location>
        <begin position="476"/>
        <end position="485"/>
    </location>
</feature>
<keyword evidence="4" id="KW-1185">Reference proteome</keyword>
<reference evidence="3" key="1">
    <citation type="submission" date="2021-12" db="EMBL/GenBank/DDBJ databases">
        <authorList>
            <person name="Zaccaron A."/>
            <person name="Stergiopoulos I."/>
        </authorList>
    </citation>
    <scope>NUCLEOTIDE SEQUENCE</scope>
    <source>
        <strain evidence="3">Race5_Kim</strain>
    </source>
</reference>
<dbReference type="RefSeq" id="XP_047763520.1">
    <property type="nucleotide sequence ID" value="XM_047905938.1"/>
</dbReference>
<dbReference type="InterPro" id="IPR000095">
    <property type="entry name" value="CRIB_dom"/>
</dbReference>
<feature type="compositionally biased region" description="Polar residues" evidence="1">
    <location>
        <begin position="29"/>
        <end position="53"/>
    </location>
</feature>
<dbReference type="Proteomes" id="UP000756132">
    <property type="component" value="Chromosome 6"/>
</dbReference>
<evidence type="ECO:0000313" key="3">
    <source>
        <dbReference type="EMBL" id="UJO19154.1"/>
    </source>
</evidence>
<evidence type="ECO:0000259" key="2">
    <source>
        <dbReference type="PROSITE" id="PS50108"/>
    </source>
</evidence>
<gene>
    <name evidence="3" type="ORF">CLAFUR5_06790</name>
</gene>
<feature type="compositionally biased region" description="Polar residues" evidence="1">
    <location>
        <begin position="698"/>
        <end position="730"/>
    </location>
</feature>
<feature type="domain" description="CRIB" evidence="2">
    <location>
        <begin position="180"/>
        <end position="193"/>
    </location>
</feature>
<dbReference type="EMBL" id="CP090168">
    <property type="protein sequence ID" value="UJO19154.1"/>
    <property type="molecule type" value="Genomic_DNA"/>
</dbReference>
<feature type="compositionally biased region" description="Basic and acidic residues" evidence="1">
    <location>
        <begin position="12"/>
        <end position="22"/>
    </location>
</feature>
<evidence type="ECO:0000313" key="4">
    <source>
        <dbReference type="Proteomes" id="UP000756132"/>
    </source>
</evidence>
<feature type="compositionally biased region" description="Polar residues" evidence="1">
    <location>
        <begin position="572"/>
        <end position="601"/>
    </location>
</feature>
<evidence type="ECO:0000256" key="1">
    <source>
        <dbReference type="SAM" id="MobiDB-lite"/>
    </source>
</evidence>
<feature type="region of interest" description="Disordered" evidence="1">
    <location>
        <begin position="527"/>
        <end position="558"/>
    </location>
</feature>
<feature type="compositionally biased region" description="Polar residues" evidence="1">
    <location>
        <begin position="527"/>
        <end position="538"/>
    </location>
</feature>
<dbReference type="AlphaFoldDB" id="A0A9Q8PAY8"/>
<feature type="compositionally biased region" description="Polar residues" evidence="1">
    <location>
        <begin position="327"/>
        <end position="340"/>
    </location>
</feature>
<feature type="region of interest" description="Disordered" evidence="1">
    <location>
        <begin position="1"/>
        <end position="167"/>
    </location>
</feature>
<sequence>MTNQALVPPDPPGHHVSDDTARPMDSAGQRANTPGRSWSRAETSSQTSRSPASTRRKRLSFFGRSSSEATKEGAPSIHSTMSSHNDSRPSTARSESRRRTAEPLENIRNSLLRGRSRANADGADGEVNPPRPTSRSVDATRSRSRHSTTLRSLARFERPNPKPIEDQEKEFYHHRKKTSISPPFNFQHLTHTARKHLPRLETVDERDLKTKFWQLNAYQRPKGRLTGIKADDLGNRPRTGSASSAQRPVTPEQSSKPAMTNTTPVVPEVTRSLDETLFDETQETNFNPDDAYTSLEEVNKLGMAEALPSSPAPNYYSSMLALRSPTLTNKSPRLRTSGSFDNAVLPRSSSRSEARRARTSLPAGQRPISQPAADAEGGSTLKKGRLAGQSFREKQPLPAIPQEATSTPAATVEVKNRPHRAPSYSLFPSAATKTDAEKPVEEQSEQTGQSARSRSGSKGKQPDYVLPSETKRSSRSTHATTTSKSFSSLGTDILGDSSWEDDIDFAYEQAAEAMCNFDWKTASVISSKKTNESESTLPSVRPSPDLNGSGASSQGGGIRLSAWIDRPSAFASNSSLSTRQTSDTSVHTQASTNSEAPSVNAQHKRGTSVGHKGFLAARSVSTEPLRKSPDFSPQYTSSQAKTPPPKFSLTEADETVGGSTYSPATSTTHFPIIDSTIPEYLSDPESDRPGGARHRKSSSYGSFESSQKSTQSLQTGSDTTRWSSASTSSMPDLMHSKRKSRSSIQLRGRVSRPLESVPHSPDAELVEFCNRDGVVQRDSLKFPSNWERASPDPIVMRRPEGDDTSLLLSAGRTVQRDRSSTPSNPRHRSRSNTSVPPPTQEEAGWI</sequence>
<name>A0A9Q8PAY8_PASFU</name>
<organism evidence="3 4">
    <name type="scientific">Passalora fulva</name>
    <name type="common">Tomato leaf mold</name>
    <name type="synonym">Cladosporium fulvum</name>
    <dbReference type="NCBI Taxonomy" id="5499"/>
    <lineage>
        <taxon>Eukaryota</taxon>
        <taxon>Fungi</taxon>
        <taxon>Dikarya</taxon>
        <taxon>Ascomycota</taxon>
        <taxon>Pezizomycotina</taxon>
        <taxon>Dothideomycetes</taxon>
        <taxon>Dothideomycetidae</taxon>
        <taxon>Mycosphaerellales</taxon>
        <taxon>Mycosphaerellaceae</taxon>
        <taxon>Fulvia</taxon>
    </lineage>
</organism>
<dbReference type="PROSITE" id="PS50108">
    <property type="entry name" value="CRIB"/>
    <property type="match status" value="1"/>
</dbReference>
<feature type="region of interest" description="Disordered" evidence="1">
    <location>
        <begin position="572"/>
        <end position="759"/>
    </location>
</feature>
<dbReference type="OrthoDB" id="24581at2759"/>